<evidence type="ECO:0000313" key="2">
    <source>
        <dbReference type="Proteomes" id="UP000094112"/>
    </source>
</evidence>
<dbReference type="RefSeq" id="XP_019038489.1">
    <property type="nucleotide sequence ID" value="XM_019186449.1"/>
</dbReference>
<name>A0A1E3P313_WICAA</name>
<organism evidence="1 2">
    <name type="scientific">Wickerhamomyces anomalus (strain ATCC 58044 / CBS 1984 / NCYC 433 / NRRL Y-366-8)</name>
    <name type="common">Yeast</name>
    <name type="synonym">Hansenula anomala</name>
    <dbReference type="NCBI Taxonomy" id="683960"/>
    <lineage>
        <taxon>Eukaryota</taxon>
        <taxon>Fungi</taxon>
        <taxon>Dikarya</taxon>
        <taxon>Ascomycota</taxon>
        <taxon>Saccharomycotina</taxon>
        <taxon>Saccharomycetes</taxon>
        <taxon>Phaffomycetales</taxon>
        <taxon>Wickerhamomycetaceae</taxon>
        <taxon>Wickerhamomyces</taxon>
    </lineage>
</organism>
<dbReference type="GeneID" id="30203695"/>
<keyword evidence="2" id="KW-1185">Reference proteome</keyword>
<proteinExistence type="predicted"/>
<sequence length="74" mass="9000">MFDISFNLILISWLVKKGEMLKWKEFVQLEIFFYRDMDFREDVTLLRRVNVWTFAVYYGEFIYKKGGGLDICNV</sequence>
<evidence type="ECO:0000313" key="1">
    <source>
        <dbReference type="EMBL" id="ODQ59282.1"/>
    </source>
</evidence>
<dbReference type="EMBL" id="KV454211">
    <property type="protein sequence ID" value="ODQ59282.1"/>
    <property type="molecule type" value="Genomic_DNA"/>
</dbReference>
<gene>
    <name evidence="1" type="ORF">WICANDRAFT_94419</name>
</gene>
<reference evidence="1 2" key="1">
    <citation type="journal article" date="2016" name="Proc. Natl. Acad. Sci. U.S.A.">
        <title>Comparative genomics of biotechnologically important yeasts.</title>
        <authorList>
            <person name="Riley R."/>
            <person name="Haridas S."/>
            <person name="Wolfe K.H."/>
            <person name="Lopes M.R."/>
            <person name="Hittinger C.T."/>
            <person name="Goeker M."/>
            <person name="Salamov A.A."/>
            <person name="Wisecaver J.H."/>
            <person name="Long T.M."/>
            <person name="Calvey C.H."/>
            <person name="Aerts A.L."/>
            <person name="Barry K.W."/>
            <person name="Choi C."/>
            <person name="Clum A."/>
            <person name="Coughlan A.Y."/>
            <person name="Deshpande S."/>
            <person name="Douglass A.P."/>
            <person name="Hanson S.J."/>
            <person name="Klenk H.-P."/>
            <person name="LaButti K.M."/>
            <person name="Lapidus A."/>
            <person name="Lindquist E.A."/>
            <person name="Lipzen A.M."/>
            <person name="Meier-Kolthoff J.P."/>
            <person name="Ohm R.A."/>
            <person name="Otillar R.P."/>
            <person name="Pangilinan J.L."/>
            <person name="Peng Y."/>
            <person name="Rokas A."/>
            <person name="Rosa C.A."/>
            <person name="Scheuner C."/>
            <person name="Sibirny A.A."/>
            <person name="Slot J.C."/>
            <person name="Stielow J.B."/>
            <person name="Sun H."/>
            <person name="Kurtzman C.P."/>
            <person name="Blackwell M."/>
            <person name="Grigoriev I.V."/>
            <person name="Jeffries T.W."/>
        </authorList>
    </citation>
    <scope>NUCLEOTIDE SEQUENCE [LARGE SCALE GENOMIC DNA]</scope>
    <source>
        <strain evidence="2">ATCC 58044 / CBS 1984 / NCYC 433 / NRRL Y-366-8</strain>
    </source>
</reference>
<accession>A0A1E3P313</accession>
<protein>
    <submittedName>
        <fullName evidence="1">Uncharacterized protein</fullName>
    </submittedName>
</protein>
<dbReference type="Proteomes" id="UP000094112">
    <property type="component" value="Unassembled WGS sequence"/>
</dbReference>
<dbReference type="AlphaFoldDB" id="A0A1E3P313"/>